<evidence type="ECO:0000313" key="2">
    <source>
        <dbReference type="EMBL" id="QIP15952.1"/>
    </source>
</evidence>
<dbReference type="InterPro" id="IPR011250">
    <property type="entry name" value="OMP/PagP_B-barrel"/>
</dbReference>
<dbReference type="Proteomes" id="UP000501802">
    <property type="component" value="Chromosome"/>
</dbReference>
<dbReference type="AlphaFoldDB" id="A0A6G9ATY7"/>
<dbReference type="KEGG" id="spib:G8759_26620"/>
<accession>A0A6G9ATY7</accession>
<reference evidence="2 3" key="1">
    <citation type="submission" date="2020-03" db="EMBL/GenBank/DDBJ databases">
        <authorList>
            <person name="Kim M.K."/>
        </authorList>
    </citation>
    <scope>NUCLEOTIDE SEQUENCE [LARGE SCALE GENOMIC DNA]</scope>
    <source>
        <strain evidence="2 3">BT328</strain>
    </source>
</reference>
<organism evidence="2 3">
    <name type="scientific">Spirosoma aureum</name>
    <dbReference type="NCBI Taxonomy" id="2692134"/>
    <lineage>
        <taxon>Bacteria</taxon>
        <taxon>Pseudomonadati</taxon>
        <taxon>Bacteroidota</taxon>
        <taxon>Cytophagia</taxon>
        <taxon>Cytophagales</taxon>
        <taxon>Cytophagaceae</taxon>
        <taxon>Spirosoma</taxon>
    </lineage>
</organism>
<gene>
    <name evidence="2" type="ORF">G8759_26620</name>
</gene>
<feature type="domain" description="Outer membrane protein beta-barrel" evidence="1">
    <location>
        <begin position="22"/>
        <end position="188"/>
    </location>
</feature>
<dbReference type="EMBL" id="CP050063">
    <property type="protein sequence ID" value="QIP15952.1"/>
    <property type="molecule type" value="Genomic_DNA"/>
</dbReference>
<protein>
    <submittedName>
        <fullName evidence="2">PorT family protein</fullName>
    </submittedName>
</protein>
<dbReference type="InterPro" id="IPR025665">
    <property type="entry name" value="Beta-barrel_OMP_2"/>
</dbReference>
<proteinExistence type="predicted"/>
<sequence>MKKFYFFTLFTTFWLVQQYAVAQKASTITHQTGLKAGLNLSRWAEGGNGQSYPVYSYRLFNSNVPGLQIGVWHQFTLSKKMAVATELYFATKGRSFNYILNDEDKSHQERTLGLTLPVLLCYQLVPKLSIKAGPAVNYMLTKTITFDLLRSLLYISSWDISAMAGLSYQLNNRWSTDLRYEYGFGNMLNHEPPGYKKIQNRSLQLSVQYQLGR</sequence>
<dbReference type="SUPFAM" id="SSF56925">
    <property type="entry name" value="OMPA-like"/>
    <property type="match status" value="1"/>
</dbReference>
<name>A0A6G9ATY7_9BACT</name>
<evidence type="ECO:0000259" key="1">
    <source>
        <dbReference type="Pfam" id="PF13568"/>
    </source>
</evidence>
<dbReference type="RefSeq" id="WP_167215222.1">
    <property type="nucleotide sequence ID" value="NZ_CP050063.1"/>
</dbReference>
<dbReference type="Pfam" id="PF13568">
    <property type="entry name" value="OMP_b-brl_2"/>
    <property type="match status" value="1"/>
</dbReference>
<evidence type="ECO:0000313" key="3">
    <source>
        <dbReference type="Proteomes" id="UP000501802"/>
    </source>
</evidence>
<keyword evidence="3" id="KW-1185">Reference proteome</keyword>